<sequence length="441" mass="51919">MPSYKKYLIITVVLSFFVSCTIKDAEFKNEKENRKYLKVEEKSFQLEDYYIIYALEMENSRMYDSAKEIYLKLFLNTSKYEYLVAYATIATQLQDYQGIKDQISKYFIPNIKEEEILLRLYSFALLKLQEFDLALKNAITLTDLYKNSINYELLGTIYISKEEFQKAYDSFNKALKYGVSSSLVQTKASLEFFQLNRQKDAVENLKDYLPKSQYDFNIALQLLTFYNQLNDKQNIQSLLKEMFLYYKNSEDALQLNKTANLMFQNFEANDIIIFLEGNNLEDDFLLELYKRTKQPEKAYNLLKKLYTNSSNPDYLAQQAIIEFELAEDKNSVLASVIEKFNISLKTSSNPIYQNYLAYLLIDYDIDIPKGLVLVKKALEQDPTNIAFIDTLAWGDYKSKNCKDAYKNMKLIVDEIGLNDEEIKMHWEKIKECKENDTRKNK</sequence>
<dbReference type="InterPro" id="IPR019734">
    <property type="entry name" value="TPR_rpt"/>
</dbReference>
<dbReference type="AlphaFoldDB" id="A0A1V9VCY7"/>
<dbReference type="RefSeq" id="WP_081560478.1">
    <property type="nucleotide sequence ID" value="NZ_JAMXDU010000012.1"/>
</dbReference>
<dbReference type="EMBL" id="LNTC01000030">
    <property type="protein sequence ID" value="OQR41749.1"/>
    <property type="molecule type" value="Genomic_DNA"/>
</dbReference>
<dbReference type="Gene3D" id="1.25.40.10">
    <property type="entry name" value="Tetratricopeptide repeat domain"/>
    <property type="match status" value="1"/>
</dbReference>
<evidence type="ECO:0000313" key="2">
    <source>
        <dbReference type="EMBL" id="OQR41749.1"/>
    </source>
</evidence>
<dbReference type="InterPro" id="IPR011990">
    <property type="entry name" value="TPR-like_helical_dom_sf"/>
</dbReference>
<organism evidence="2 3">
    <name type="scientific">Aliarcobacter cryaerophilus</name>
    <dbReference type="NCBI Taxonomy" id="28198"/>
    <lineage>
        <taxon>Bacteria</taxon>
        <taxon>Pseudomonadati</taxon>
        <taxon>Campylobacterota</taxon>
        <taxon>Epsilonproteobacteria</taxon>
        <taxon>Campylobacterales</taxon>
        <taxon>Arcobacteraceae</taxon>
        <taxon>Aliarcobacter</taxon>
    </lineage>
</organism>
<evidence type="ECO:0000256" key="1">
    <source>
        <dbReference type="PROSITE-ProRule" id="PRU00339"/>
    </source>
</evidence>
<dbReference type="PROSITE" id="PS50005">
    <property type="entry name" value="TPR"/>
    <property type="match status" value="1"/>
</dbReference>
<keyword evidence="1" id="KW-0802">TPR repeat</keyword>
<comment type="caution">
    <text evidence="2">The sequence shown here is derived from an EMBL/GenBank/DDBJ whole genome shotgun (WGS) entry which is preliminary data.</text>
</comment>
<reference evidence="2 3" key="1">
    <citation type="submission" date="2017-04" db="EMBL/GenBank/DDBJ databases">
        <title>Accumulation and expression of multiple antibiotic resistance genes in Arcobacter cryaerophilus that thrives in sewage.</title>
        <authorList>
            <person name="Millar J.A."/>
            <person name="Raghavan R."/>
        </authorList>
    </citation>
    <scope>NUCLEOTIDE SEQUENCE [LARGE SCALE GENOMIC DNA]</scope>
    <source>
        <strain evidence="2 3">AZT-1</strain>
    </source>
</reference>
<dbReference type="PROSITE" id="PS51257">
    <property type="entry name" value="PROKAR_LIPOPROTEIN"/>
    <property type="match status" value="1"/>
</dbReference>
<accession>A0A1V9VCY7</accession>
<protein>
    <submittedName>
        <fullName evidence="2">Uncharacterized protein</fullName>
    </submittedName>
</protein>
<feature type="repeat" description="TPR" evidence="1">
    <location>
        <begin position="148"/>
        <end position="181"/>
    </location>
</feature>
<dbReference type="Proteomes" id="UP000192599">
    <property type="component" value="Unassembled WGS sequence"/>
</dbReference>
<evidence type="ECO:0000313" key="3">
    <source>
        <dbReference type="Proteomes" id="UP000192599"/>
    </source>
</evidence>
<dbReference type="SUPFAM" id="SSF48452">
    <property type="entry name" value="TPR-like"/>
    <property type="match status" value="1"/>
</dbReference>
<gene>
    <name evidence="2" type="ORF">AS859_03815</name>
</gene>
<proteinExistence type="predicted"/>
<name>A0A1V9VCY7_9BACT</name>